<sequence>EKRRAIRNFT</sequence>
<evidence type="ECO:0000313" key="2">
    <source>
        <dbReference type="Proteomes" id="UP000887013"/>
    </source>
</evidence>
<reference evidence="1" key="1">
    <citation type="submission" date="2020-08" db="EMBL/GenBank/DDBJ databases">
        <title>Multicomponent nature underlies the extraordinary mechanical properties of spider dragline silk.</title>
        <authorList>
            <person name="Kono N."/>
            <person name="Nakamura H."/>
            <person name="Mori M."/>
            <person name="Yoshida Y."/>
            <person name="Ohtoshi R."/>
            <person name="Malay A.D."/>
            <person name="Moran D.A.P."/>
            <person name="Tomita M."/>
            <person name="Numata K."/>
            <person name="Arakawa K."/>
        </authorList>
    </citation>
    <scope>NUCLEOTIDE SEQUENCE</scope>
</reference>
<organism evidence="1 2">
    <name type="scientific">Nephila pilipes</name>
    <name type="common">Giant wood spider</name>
    <name type="synonym">Nephila maculata</name>
    <dbReference type="NCBI Taxonomy" id="299642"/>
    <lineage>
        <taxon>Eukaryota</taxon>
        <taxon>Metazoa</taxon>
        <taxon>Ecdysozoa</taxon>
        <taxon>Arthropoda</taxon>
        <taxon>Chelicerata</taxon>
        <taxon>Arachnida</taxon>
        <taxon>Araneae</taxon>
        <taxon>Araneomorphae</taxon>
        <taxon>Entelegynae</taxon>
        <taxon>Araneoidea</taxon>
        <taxon>Nephilidae</taxon>
        <taxon>Nephila</taxon>
    </lineage>
</organism>
<dbReference type="Proteomes" id="UP000887013">
    <property type="component" value="Unassembled WGS sequence"/>
</dbReference>
<gene>
    <name evidence="1" type="ORF">NPIL_525771</name>
</gene>
<dbReference type="EMBL" id="BMAW01109542">
    <property type="protein sequence ID" value="GFT38906.1"/>
    <property type="molecule type" value="Genomic_DNA"/>
</dbReference>
<evidence type="ECO:0000313" key="1">
    <source>
        <dbReference type="EMBL" id="GFT38906.1"/>
    </source>
</evidence>
<keyword evidence="2" id="KW-1185">Reference proteome</keyword>
<comment type="caution">
    <text evidence="1">The sequence shown here is derived from an EMBL/GenBank/DDBJ whole genome shotgun (WGS) entry which is preliminary data.</text>
</comment>
<accession>A0A8X6TQ24</accession>
<feature type="non-terminal residue" evidence="1">
    <location>
        <position position="10"/>
    </location>
</feature>
<name>A0A8X6TQ24_NEPPI</name>
<proteinExistence type="predicted"/>
<protein>
    <submittedName>
        <fullName evidence="1">Uncharacterized protein</fullName>
    </submittedName>
</protein>